<sequence>MRQCIGAATFSRQANDKPSSSPRRSAPLPLTRVRLRPLLLMCASAVALSALLPRSAAAQAAAWTGTTSNDWTNGANWVGGAVPAGVANILNSVPAVLGVSGPASSASGSLNVSSVAGVGILIIQNGSTLTSTVNASATTIGNNAGNIGVVTVTGAGSQLNSVNTQFRIGNGGSGTLNIDNGGFVSARSVRLGVGASSSGTLNISGGGTLQALSLQAGLGTIQANFDNATLRAQPTSTASFLTGFSAGQLNIAAGGLTVDTAGLTIGTVGASAFSGVGGLTVTGGGIFNLAANNTYAGQTLINAGSTLALTGIGAVASSSHVAANGTFDISGIAATGTDIQSLAGSGTVAMGAKSLTLTNANDTFAGTFTGGSGLTLVSGSETLTGNNAGFTGPTTVQGGTLSVNGNLGGTLSVLSGGRLQGIGTVGTTTNAGLIAPGNSIGTLTIAGNYTGNGGGLEIESVLGGDASSTDRLVVTGSTAGATTVRVLNRGGLGAQTSEGIKVIDVAGASNGTFALQGNYVIGGQQAVVGGAYAYTLQKNGISTPADGDWYLRSSLINPPPSAPAGPLYQAGVPLYENYAQVLLGMNQAASLQQRAGNRYWGGSEAMARAGVDTAQTSDGSWTQSAFWGRIEGGQSALRPSNTTGSTYDSDEMKVQVGLDGAALDNARGRLIVSLTAQYGLTTAFVNSLFGNGRIRAQGTGVGATATWYGHDGFYVDGQAQTMFYRSDLSSALAGSLIHGNEGLGYAFSIEGGRRIAIGNGLWLAPQAQLAYSKVDFDAFTDRFGALVSLGNADSLLGRLGLSLNHQRTWNDGTGIVRSDLYAIGNLHYEFLEGTRIDVAGTGFASGHDRLWGSIGGGGTYSWANGRYAVFGEITYRASLDAPADNHSYRGTGGFRLVW</sequence>
<dbReference type="Gene3D" id="2.160.20.20">
    <property type="match status" value="1"/>
</dbReference>
<evidence type="ECO:0000259" key="2">
    <source>
        <dbReference type="PROSITE" id="PS51208"/>
    </source>
</evidence>
<dbReference type="SMART" id="SM00869">
    <property type="entry name" value="Autotransporter"/>
    <property type="match status" value="1"/>
</dbReference>
<dbReference type="PANTHER" id="PTHR35037:SF3">
    <property type="entry name" value="C-TERMINAL REGION OF AIDA-LIKE PROTEIN"/>
    <property type="match status" value="1"/>
</dbReference>
<evidence type="ECO:0000313" key="4">
    <source>
        <dbReference type="Proteomes" id="UP000199184"/>
    </source>
</evidence>
<dbReference type="InterPro" id="IPR011050">
    <property type="entry name" value="Pectin_lyase_fold/virulence"/>
</dbReference>
<keyword evidence="1" id="KW-0732">Signal</keyword>
<dbReference type="CDD" id="cd01344">
    <property type="entry name" value="PL2_Passenger_AT"/>
    <property type="match status" value="1"/>
</dbReference>
<dbReference type="Gene3D" id="2.40.128.130">
    <property type="entry name" value="Autotransporter beta-domain"/>
    <property type="match status" value="1"/>
</dbReference>
<dbReference type="Proteomes" id="UP000199184">
    <property type="component" value="Unassembled WGS sequence"/>
</dbReference>
<dbReference type="NCBIfam" id="TIGR04393">
    <property type="entry name" value="rpt_T5SS_PEPC"/>
    <property type="match status" value="1"/>
</dbReference>
<dbReference type="InterPro" id="IPR013425">
    <property type="entry name" value="Autotrns_rpt"/>
</dbReference>
<gene>
    <name evidence="3" type="ORF">GA0061098_101412</name>
</gene>
<accession>A0A1C3XBQ2</accession>
<dbReference type="Pfam" id="PF18883">
    <property type="entry name" value="AC_1"/>
    <property type="match status" value="1"/>
</dbReference>
<dbReference type="GO" id="GO:0019867">
    <property type="term" value="C:outer membrane"/>
    <property type="evidence" value="ECO:0007669"/>
    <property type="project" value="InterPro"/>
</dbReference>
<dbReference type="SUPFAM" id="SSF103515">
    <property type="entry name" value="Autotransporter"/>
    <property type="match status" value="1"/>
</dbReference>
<evidence type="ECO:0000256" key="1">
    <source>
        <dbReference type="ARBA" id="ARBA00022729"/>
    </source>
</evidence>
<dbReference type="InterPro" id="IPR043990">
    <property type="entry name" value="AC_1"/>
</dbReference>
<dbReference type="PROSITE" id="PS51208">
    <property type="entry name" value="AUTOTRANSPORTER"/>
    <property type="match status" value="1"/>
</dbReference>
<dbReference type="Pfam" id="PF03797">
    <property type="entry name" value="Autotransporter"/>
    <property type="match status" value="1"/>
</dbReference>
<dbReference type="NCBIfam" id="TIGR02601">
    <property type="entry name" value="autotrns_rpt"/>
    <property type="match status" value="1"/>
</dbReference>
<feature type="domain" description="Autotransporter" evidence="2">
    <location>
        <begin position="619"/>
        <end position="898"/>
    </location>
</feature>
<dbReference type="InterPro" id="IPR012332">
    <property type="entry name" value="Autotransporter_pectin_lyase_C"/>
</dbReference>
<dbReference type="SUPFAM" id="SSF51126">
    <property type="entry name" value="Pectin lyase-like"/>
    <property type="match status" value="1"/>
</dbReference>
<dbReference type="InterPro" id="IPR036709">
    <property type="entry name" value="Autotransporte_beta_dom_sf"/>
</dbReference>
<keyword evidence="4" id="KW-1185">Reference proteome</keyword>
<organism evidence="3 4">
    <name type="scientific">Bradyrhizobium shewense</name>
    <dbReference type="NCBI Taxonomy" id="1761772"/>
    <lineage>
        <taxon>Bacteria</taxon>
        <taxon>Pseudomonadati</taxon>
        <taxon>Pseudomonadota</taxon>
        <taxon>Alphaproteobacteria</taxon>
        <taxon>Hyphomicrobiales</taxon>
        <taxon>Nitrobacteraceae</taxon>
        <taxon>Bradyrhizobium</taxon>
    </lineage>
</organism>
<protein>
    <submittedName>
        <fullName evidence="3">Fibronectin-binding autotransporter adhesin</fullName>
    </submittedName>
</protein>
<dbReference type="NCBIfam" id="TIGR01414">
    <property type="entry name" value="autotrans_barl"/>
    <property type="match status" value="1"/>
</dbReference>
<dbReference type="InterPro" id="IPR005546">
    <property type="entry name" value="Autotransporte_beta"/>
</dbReference>
<dbReference type="EMBL" id="FMAI01000014">
    <property type="protein sequence ID" value="SCB49720.1"/>
    <property type="molecule type" value="Genomic_DNA"/>
</dbReference>
<dbReference type="PANTHER" id="PTHR35037">
    <property type="entry name" value="C-TERMINAL REGION OF AIDA-LIKE PROTEIN"/>
    <property type="match status" value="1"/>
</dbReference>
<name>A0A1C3XBQ2_9BRAD</name>
<dbReference type="AlphaFoldDB" id="A0A1C3XBQ2"/>
<dbReference type="InterPro" id="IPR051551">
    <property type="entry name" value="Autotransporter_adhesion"/>
</dbReference>
<proteinExistence type="predicted"/>
<reference evidence="4" key="1">
    <citation type="submission" date="2016-08" db="EMBL/GenBank/DDBJ databases">
        <authorList>
            <person name="Varghese N."/>
            <person name="Submissions Spin"/>
        </authorList>
    </citation>
    <scope>NUCLEOTIDE SEQUENCE [LARGE SCALE GENOMIC DNA]</scope>
    <source>
        <strain evidence="4">ERR11</strain>
    </source>
</reference>
<dbReference type="InterPro" id="IPR006315">
    <property type="entry name" value="OM_autotransptr_brl_dom"/>
</dbReference>
<evidence type="ECO:0000313" key="3">
    <source>
        <dbReference type="EMBL" id="SCB49720.1"/>
    </source>
</evidence>
<dbReference type="InterPro" id="IPR030895">
    <property type="entry name" value="T5SS_PEPC_rpt"/>
</dbReference>